<evidence type="ECO:0000313" key="2">
    <source>
        <dbReference type="EMBL" id="KAL2060401.1"/>
    </source>
</evidence>
<gene>
    <name evidence="2" type="ORF">VTL71DRAFT_9431</name>
</gene>
<sequence>MTIPSQPELEAHVTPPGSFSACPLTPPASDEKLVSPVLRIIEDIKKAKTGTGTGLQVAVPWAAYLLDAEGYQDLLHRLEHDESLAGFAEHELRLDYFPSTGRLVLRMPSIVHEHFIAQIVEEIQNQLKAITGTSAEFAKDISTGASSRVKSADPEYGTHDPDAQFQHSRAQYPGVVIEVSYSQKRRDLPHLADDYILGSDSNIQVVIGLDIEYEGDKAKMATFSRWEDDIELEDGENVLVAKQTIDNQVFRNSNGEATSSPGSDLQIRLRDFAPDDIFDGMDIPQEVISISAVQLCTFLEAAESKAAMVRQKTGVIKSTATKTWAKKRRREVTPAEELHPRDEKRYKTEEDKVWSRANKEDSSFSSSLDPDS</sequence>
<evidence type="ECO:0000313" key="3">
    <source>
        <dbReference type="Proteomes" id="UP001595075"/>
    </source>
</evidence>
<feature type="region of interest" description="Disordered" evidence="1">
    <location>
        <begin position="326"/>
        <end position="372"/>
    </location>
</feature>
<name>A0ABR4BRW8_9HELO</name>
<evidence type="ECO:0000256" key="1">
    <source>
        <dbReference type="SAM" id="MobiDB-lite"/>
    </source>
</evidence>
<comment type="caution">
    <text evidence="2">The sequence shown here is derived from an EMBL/GenBank/DDBJ whole genome shotgun (WGS) entry which is preliminary data.</text>
</comment>
<protein>
    <submittedName>
        <fullName evidence="2">Uncharacterized protein</fullName>
    </submittedName>
</protein>
<dbReference type="Proteomes" id="UP001595075">
    <property type="component" value="Unassembled WGS sequence"/>
</dbReference>
<feature type="compositionally biased region" description="Low complexity" evidence="1">
    <location>
        <begin position="363"/>
        <end position="372"/>
    </location>
</feature>
<organism evidence="2 3">
    <name type="scientific">Oculimacula yallundae</name>
    <dbReference type="NCBI Taxonomy" id="86028"/>
    <lineage>
        <taxon>Eukaryota</taxon>
        <taxon>Fungi</taxon>
        <taxon>Dikarya</taxon>
        <taxon>Ascomycota</taxon>
        <taxon>Pezizomycotina</taxon>
        <taxon>Leotiomycetes</taxon>
        <taxon>Helotiales</taxon>
        <taxon>Ploettnerulaceae</taxon>
        <taxon>Oculimacula</taxon>
    </lineage>
</organism>
<feature type="compositionally biased region" description="Basic and acidic residues" evidence="1">
    <location>
        <begin position="331"/>
        <end position="362"/>
    </location>
</feature>
<reference evidence="2 3" key="1">
    <citation type="journal article" date="2024" name="Commun. Biol.">
        <title>Comparative genomic analysis of thermophilic fungi reveals convergent evolutionary adaptations and gene losses.</title>
        <authorList>
            <person name="Steindorff A.S."/>
            <person name="Aguilar-Pontes M.V."/>
            <person name="Robinson A.J."/>
            <person name="Andreopoulos B."/>
            <person name="LaButti K."/>
            <person name="Kuo A."/>
            <person name="Mondo S."/>
            <person name="Riley R."/>
            <person name="Otillar R."/>
            <person name="Haridas S."/>
            <person name="Lipzen A."/>
            <person name="Grimwood J."/>
            <person name="Schmutz J."/>
            <person name="Clum A."/>
            <person name="Reid I.D."/>
            <person name="Moisan M.C."/>
            <person name="Butler G."/>
            <person name="Nguyen T.T.M."/>
            <person name="Dewar K."/>
            <person name="Conant G."/>
            <person name="Drula E."/>
            <person name="Henrissat B."/>
            <person name="Hansel C."/>
            <person name="Singer S."/>
            <person name="Hutchinson M.I."/>
            <person name="de Vries R.P."/>
            <person name="Natvig D.O."/>
            <person name="Powell A.J."/>
            <person name="Tsang A."/>
            <person name="Grigoriev I.V."/>
        </authorList>
    </citation>
    <scope>NUCLEOTIDE SEQUENCE [LARGE SCALE GENOMIC DNA]</scope>
    <source>
        <strain evidence="2 3">CBS 494.80</strain>
    </source>
</reference>
<dbReference type="EMBL" id="JAZHXI010000022">
    <property type="protein sequence ID" value="KAL2060401.1"/>
    <property type="molecule type" value="Genomic_DNA"/>
</dbReference>
<keyword evidence="3" id="KW-1185">Reference proteome</keyword>
<accession>A0ABR4BRW8</accession>
<proteinExistence type="predicted"/>